<feature type="transmembrane region" description="Helical" evidence="1">
    <location>
        <begin position="31"/>
        <end position="54"/>
    </location>
</feature>
<keyword evidence="1" id="KW-0812">Transmembrane</keyword>
<dbReference type="Pfam" id="PF16949">
    <property type="entry name" value="ABC_tran_2"/>
    <property type="match status" value="1"/>
</dbReference>
<feature type="transmembrane region" description="Helical" evidence="1">
    <location>
        <begin position="334"/>
        <end position="351"/>
    </location>
</feature>
<gene>
    <name evidence="2" type="ORF">ASZ90_005778</name>
</gene>
<feature type="transmembrane region" description="Helical" evidence="1">
    <location>
        <begin position="66"/>
        <end position="88"/>
    </location>
</feature>
<feature type="transmembrane region" description="Helical" evidence="1">
    <location>
        <begin position="529"/>
        <end position="555"/>
    </location>
</feature>
<comment type="caution">
    <text evidence="2">The sequence shown here is derived from an EMBL/GenBank/DDBJ whole genome shotgun (WGS) entry which is preliminary data.</text>
</comment>
<evidence type="ECO:0000256" key="1">
    <source>
        <dbReference type="SAM" id="Phobius"/>
    </source>
</evidence>
<dbReference type="AlphaFoldDB" id="A0A0W8FUB4"/>
<accession>A0A0W8FUB4</accession>
<feature type="transmembrane region" description="Helical" evidence="1">
    <location>
        <begin position="371"/>
        <end position="393"/>
    </location>
</feature>
<feature type="transmembrane region" description="Helical" evidence="1">
    <location>
        <begin position="487"/>
        <end position="509"/>
    </location>
</feature>
<keyword evidence="1" id="KW-0472">Membrane</keyword>
<feature type="transmembrane region" description="Helical" evidence="1">
    <location>
        <begin position="260"/>
        <end position="283"/>
    </location>
</feature>
<dbReference type="InterPro" id="IPR031599">
    <property type="entry name" value="ABC_tran_2"/>
</dbReference>
<proteinExistence type="predicted"/>
<feature type="transmembrane region" description="Helical" evidence="1">
    <location>
        <begin position="149"/>
        <end position="175"/>
    </location>
</feature>
<feature type="transmembrane region" description="Helical" evidence="1">
    <location>
        <begin position="127"/>
        <end position="143"/>
    </location>
</feature>
<protein>
    <submittedName>
        <fullName evidence="2">Uncharacterized protein</fullName>
    </submittedName>
</protein>
<evidence type="ECO:0000313" key="2">
    <source>
        <dbReference type="EMBL" id="KUG24401.1"/>
    </source>
</evidence>
<feature type="transmembrane region" description="Helical" evidence="1">
    <location>
        <begin position="187"/>
        <end position="207"/>
    </location>
</feature>
<organism evidence="2">
    <name type="scientific">hydrocarbon metagenome</name>
    <dbReference type="NCBI Taxonomy" id="938273"/>
    <lineage>
        <taxon>unclassified sequences</taxon>
        <taxon>metagenomes</taxon>
        <taxon>ecological metagenomes</taxon>
    </lineage>
</organism>
<keyword evidence="1" id="KW-1133">Transmembrane helix</keyword>
<name>A0A0W8FUB4_9ZZZZ</name>
<feature type="transmembrane region" description="Helical" evidence="1">
    <location>
        <begin position="448"/>
        <end position="475"/>
    </location>
</feature>
<feature type="transmembrane region" description="Helical" evidence="1">
    <location>
        <begin position="422"/>
        <end position="442"/>
    </location>
</feature>
<reference evidence="2" key="1">
    <citation type="journal article" date="2015" name="Proc. Natl. Acad. Sci. U.S.A.">
        <title>Networks of energetic and metabolic interactions define dynamics in microbial communities.</title>
        <authorList>
            <person name="Embree M."/>
            <person name="Liu J.K."/>
            <person name="Al-Bassam M.M."/>
            <person name="Zengler K."/>
        </authorList>
    </citation>
    <scope>NUCLEOTIDE SEQUENCE</scope>
</reference>
<sequence length="564" mass="63825">MNNILSLLRPRILSAINSMRPKNRKSNWPRFFMFGSLGIVFWTGTFVIFYRILFYFQSIQDFGDILAMKLISMLIITFFTLLLFSNIVNSLSHLYLSQDLPLLHSLPVSSGNIFFSRLIISTFDSSWMIVAFSFPVFLSYGLIYKTGIFFYFIFFITILFMCLITSALSSILVLFGAKILPAGRIRTILIILGVIMIMSLIVVLRLTRPEQLVNPDSFASVVLYLNSMQTPELPLLPTTWITDTIKAALNGEMKSCLLNIVLTGTCAFMLIFISGIIAQIAYFKGFSKSQTTPKRLFAPLKYKGYNWESLLNFLPRESKAFAVKEIRTFFRDSAQWPQLFLMVALIAIYLYNFSVLPLDNLPIKAVYLQNIFSFLNIGLAAFVLTAIVARFVFPAVSMEGEAFWIVQAAPVSIKRFLWIKFFMYYVPLIILTELLVVVSNLLLRVSPFMMLLSTITIFCLVPAVVAMAVGLGAVYADFKSENPAQTVTSFGGLLFMVLCFCLIASVIILEAGPVYSIFMADLRGQSISLFQLIWATISFGLAFFFCVLSVFYPIYRGEKKLLIK</sequence>
<dbReference type="EMBL" id="LNQE01000849">
    <property type="protein sequence ID" value="KUG24401.1"/>
    <property type="molecule type" value="Genomic_DNA"/>
</dbReference>